<dbReference type="HAMAP" id="MF_00067">
    <property type="entry name" value="GmhA"/>
    <property type="match status" value="1"/>
</dbReference>
<evidence type="ECO:0000256" key="9">
    <source>
        <dbReference type="ARBA" id="ARBA00023277"/>
    </source>
</evidence>
<reference evidence="12" key="1">
    <citation type="journal article" date="2023" name="Microbiol Resour">
        <title>Genome Sequences of Rhodoplanes serenus and Two Thermotolerant Strains, Rhodoplanes tepidamans and 'Rhodoplanes cryptolactis,' Further Refine the Genus.</title>
        <authorList>
            <person name="Rayyan A.A."/>
            <person name="Kyndt J.A."/>
        </authorList>
    </citation>
    <scope>NUCLEOTIDE SEQUENCE</scope>
    <source>
        <strain evidence="12">DSM 9987</strain>
    </source>
</reference>
<evidence type="ECO:0000256" key="10">
    <source>
        <dbReference type="HAMAP-Rule" id="MF_00067"/>
    </source>
</evidence>
<comment type="pathway">
    <text evidence="10">Carbohydrate biosynthesis; D-glycero-D-manno-heptose 7-phosphate biosynthesis; D-glycero-alpha-D-manno-heptose 7-phosphate and D-glycero-beta-D-manno-heptose 7-phosphate from sedoheptulose 7-phosphate: step 1/1.</text>
</comment>
<dbReference type="InterPro" id="IPR046348">
    <property type="entry name" value="SIS_dom_sf"/>
</dbReference>
<sequence>MPAADSIAAHFERSREAMERAATDAALLDAIAEIAAAITRSFRSGGKLLIAGNGGSAADAQHIAAEFLSRMNYDRDPLPAIALTTDTSVLTAVGNDYGFDLAFERQVRGLARAGDVLIAISTSGRSPNVLAALKAAKKQGVVTVGFTGEGPRDMAALCDHVLAAPSSSTPLIQQIHIVAAHAICTVVEDALFGGPHG</sequence>
<feature type="binding site" evidence="10">
    <location>
        <position position="66"/>
    </location>
    <ligand>
        <name>Zn(2+)</name>
        <dbReference type="ChEBI" id="CHEBI:29105"/>
    </ligand>
</feature>
<dbReference type="Pfam" id="PF13580">
    <property type="entry name" value="SIS_2"/>
    <property type="match status" value="1"/>
</dbReference>
<dbReference type="Proteomes" id="UP001165652">
    <property type="component" value="Unassembled WGS sequence"/>
</dbReference>
<dbReference type="InterPro" id="IPR001347">
    <property type="entry name" value="SIS_dom"/>
</dbReference>
<dbReference type="Gene3D" id="3.40.50.10490">
    <property type="entry name" value="Glucose-6-phosphate isomerase like protein, domain 1"/>
    <property type="match status" value="1"/>
</dbReference>
<dbReference type="EMBL" id="JAQQLI010000031">
    <property type="protein sequence ID" value="MDC7787695.1"/>
    <property type="molecule type" value="Genomic_DNA"/>
</dbReference>
<proteinExistence type="inferred from homology"/>
<name>A0ABT5JDE8_RHOTP</name>
<feature type="binding site" evidence="10">
    <location>
        <position position="181"/>
    </location>
    <ligand>
        <name>Zn(2+)</name>
        <dbReference type="ChEBI" id="CHEBI:29105"/>
    </ligand>
</feature>
<feature type="binding site" evidence="10">
    <location>
        <begin position="53"/>
        <end position="55"/>
    </location>
    <ligand>
        <name>substrate</name>
    </ligand>
</feature>
<dbReference type="PROSITE" id="PS51464">
    <property type="entry name" value="SIS"/>
    <property type="match status" value="1"/>
</dbReference>
<comment type="miscellaneous">
    <text evidence="10">The reaction produces a racemic mixture of D-glycero-alpha-D-manno-heptose 7-phosphate and D-glycero-beta-D-manno-heptose 7-phosphate.</text>
</comment>
<evidence type="ECO:0000256" key="1">
    <source>
        <dbReference type="ARBA" id="ARBA00000348"/>
    </source>
</evidence>
<protein>
    <recommendedName>
        <fullName evidence="10">Phosphoheptose isomerase</fullName>
        <ecNumber evidence="10">5.3.1.28</ecNumber>
    </recommendedName>
    <alternativeName>
        <fullName evidence="10">Sedoheptulose 7-phosphate isomerase</fullName>
    </alternativeName>
</protein>
<evidence type="ECO:0000313" key="12">
    <source>
        <dbReference type="EMBL" id="MDC7787695.1"/>
    </source>
</evidence>
<accession>A0ABT5JDE8</accession>
<organism evidence="12 13">
    <name type="scientific">Rhodoplanes tepidamans</name>
    <name type="common">Rhodoplanes cryptolactis</name>
    <dbReference type="NCBI Taxonomy" id="200616"/>
    <lineage>
        <taxon>Bacteria</taxon>
        <taxon>Pseudomonadati</taxon>
        <taxon>Pseudomonadota</taxon>
        <taxon>Alphaproteobacteria</taxon>
        <taxon>Hyphomicrobiales</taxon>
        <taxon>Nitrobacteraceae</taxon>
        <taxon>Rhodoplanes</taxon>
    </lineage>
</organism>
<dbReference type="RefSeq" id="WP_272778535.1">
    <property type="nucleotide sequence ID" value="NZ_JAQQLI010000031.1"/>
</dbReference>
<feature type="binding site" evidence="10">
    <location>
        <position position="173"/>
    </location>
    <ligand>
        <name>Zn(2+)</name>
        <dbReference type="ChEBI" id="CHEBI:29105"/>
    </ligand>
</feature>
<dbReference type="GO" id="GO:0016853">
    <property type="term" value="F:isomerase activity"/>
    <property type="evidence" value="ECO:0007669"/>
    <property type="project" value="UniProtKB-KW"/>
</dbReference>
<comment type="catalytic activity">
    <reaction evidence="1 10">
        <text>2 D-sedoheptulose 7-phosphate = D-glycero-alpha-D-manno-heptose 7-phosphate + D-glycero-beta-D-manno-heptose 7-phosphate</text>
        <dbReference type="Rhea" id="RHEA:27489"/>
        <dbReference type="ChEBI" id="CHEBI:57483"/>
        <dbReference type="ChEBI" id="CHEBI:60203"/>
        <dbReference type="ChEBI" id="CHEBI:60204"/>
        <dbReference type="EC" id="5.3.1.28"/>
    </reaction>
</comment>
<gene>
    <name evidence="10" type="primary">gmhA</name>
    <name evidence="12" type="ORF">PQJ73_18555</name>
</gene>
<evidence type="ECO:0000256" key="2">
    <source>
        <dbReference type="ARBA" id="ARBA00003172"/>
    </source>
</evidence>
<keyword evidence="13" id="KW-1185">Reference proteome</keyword>
<feature type="binding site" evidence="10">
    <location>
        <position position="173"/>
    </location>
    <ligand>
        <name>substrate</name>
    </ligand>
</feature>
<keyword evidence="5 10" id="KW-0963">Cytoplasm</keyword>
<feature type="binding site" evidence="10">
    <location>
        <position position="126"/>
    </location>
    <ligand>
        <name>substrate</name>
    </ligand>
</feature>
<evidence type="ECO:0000259" key="11">
    <source>
        <dbReference type="PROSITE" id="PS51464"/>
    </source>
</evidence>
<feature type="domain" description="SIS" evidence="11">
    <location>
        <begin position="38"/>
        <end position="193"/>
    </location>
</feature>
<evidence type="ECO:0000256" key="7">
    <source>
        <dbReference type="ARBA" id="ARBA00022833"/>
    </source>
</evidence>
<comment type="subcellular location">
    <subcellularLocation>
        <location evidence="3 10">Cytoplasm</location>
    </subcellularLocation>
</comment>
<keyword evidence="6 10" id="KW-0479">Metal-binding</keyword>
<keyword evidence="8 10" id="KW-0413">Isomerase</keyword>
<evidence type="ECO:0000256" key="8">
    <source>
        <dbReference type="ARBA" id="ARBA00023235"/>
    </source>
</evidence>
<dbReference type="PANTHER" id="PTHR30390:SF6">
    <property type="entry name" value="DNAA INITIATOR-ASSOCIATING PROTEIN DIAA"/>
    <property type="match status" value="1"/>
</dbReference>
<feature type="binding site" evidence="10">
    <location>
        <begin position="121"/>
        <end position="123"/>
    </location>
    <ligand>
        <name>substrate</name>
    </ligand>
</feature>
<keyword evidence="9 10" id="KW-0119">Carbohydrate metabolism</keyword>
<dbReference type="PANTHER" id="PTHR30390">
    <property type="entry name" value="SEDOHEPTULOSE 7-PHOSPHATE ISOMERASE / DNAA INITIATOR-ASSOCIATING FACTOR FOR REPLICATION INITIATION"/>
    <property type="match status" value="1"/>
</dbReference>
<evidence type="ECO:0000256" key="3">
    <source>
        <dbReference type="ARBA" id="ARBA00004496"/>
    </source>
</evidence>
<dbReference type="SUPFAM" id="SSF53697">
    <property type="entry name" value="SIS domain"/>
    <property type="match status" value="1"/>
</dbReference>
<feature type="binding site" evidence="10">
    <location>
        <position position="66"/>
    </location>
    <ligand>
        <name>substrate</name>
    </ligand>
</feature>
<feature type="binding site" evidence="10">
    <location>
        <position position="62"/>
    </location>
    <ligand>
        <name>Zn(2+)</name>
        <dbReference type="ChEBI" id="CHEBI:29105"/>
    </ligand>
</feature>
<evidence type="ECO:0000256" key="5">
    <source>
        <dbReference type="ARBA" id="ARBA00022490"/>
    </source>
</evidence>
<comment type="caution">
    <text evidence="12">The sequence shown here is derived from an EMBL/GenBank/DDBJ whole genome shotgun (WGS) entry which is preliminary data.</text>
</comment>
<comment type="similarity">
    <text evidence="4 10">Belongs to the SIS family. GmhA subfamily.</text>
</comment>
<evidence type="ECO:0000313" key="13">
    <source>
        <dbReference type="Proteomes" id="UP001165652"/>
    </source>
</evidence>
<comment type="cofactor">
    <cofactor evidence="10">
        <name>Zn(2+)</name>
        <dbReference type="ChEBI" id="CHEBI:29105"/>
    </cofactor>
    <text evidence="10">Binds 1 zinc ion per subunit.</text>
</comment>
<evidence type="ECO:0000256" key="6">
    <source>
        <dbReference type="ARBA" id="ARBA00022723"/>
    </source>
</evidence>
<dbReference type="InterPro" id="IPR035461">
    <property type="entry name" value="GmhA/DiaA"/>
</dbReference>
<comment type="subunit">
    <text evidence="10">Homotetramer.</text>
</comment>
<keyword evidence="7 10" id="KW-0862">Zinc</keyword>
<feature type="binding site" evidence="10">
    <location>
        <begin position="95"/>
        <end position="96"/>
    </location>
    <ligand>
        <name>substrate</name>
    </ligand>
</feature>
<comment type="function">
    <text evidence="2 10">Catalyzes the isomerization of sedoheptulose 7-phosphate in D-glycero-D-manno-heptose 7-phosphate.</text>
</comment>
<dbReference type="CDD" id="cd05006">
    <property type="entry name" value="SIS_GmhA"/>
    <property type="match status" value="1"/>
</dbReference>
<dbReference type="EC" id="5.3.1.28" evidence="10"/>
<dbReference type="InterPro" id="IPR050099">
    <property type="entry name" value="SIS_GmhA/DiaA_subfam"/>
</dbReference>
<reference evidence="12" key="2">
    <citation type="submission" date="2023-02" db="EMBL/GenBank/DDBJ databases">
        <authorList>
            <person name="Rayyan A."/>
            <person name="Meyer T."/>
            <person name="Kyndt J.A."/>
        </authorList>
    </citation>
    <scope>NUCLEOTIDE SEQUENCE</scope>
    <source>
        <strain evidence="12">DSM 9987</strain>
    </source>
</reference>
<evidence type="ECO:0000256" key="4">
    <source>
        <dbReference type="ARBA" id="ARBA00009894"/>
    </source>
</evidence>
<dbReference type="InterPro" id="IPR004515">
    <property type="entry name" value="Phosphoheptose_Isoase"/>
</dbReference>